<keyword evidence="5" id="KW-1185">Reference proteome</keyword>
<dbReference type="Proteomes" id="UP000095008">
    <property type="component" value="Unassembled WGS sequence"/>
</dbReference>
<dbReference type="Gene3D" id="2.40.10.220">
    <property type="entry name" value="predicted glycosyltransferase like domains"/>
    <property type="match status" value="1"/>
</dbReference>
<dbReference type="eggNOG" id="COG5581">
    <property type="taxonomic scope" value="Bacteria"/>
</dbReference>
<dbReference type="EMBL" id="LWRY01000003">
    <property type="protein sequence ID" value="OCX76394.1"/>
    <property type="molecule type" value="Genomic_DNA"/>
</dbReference>
<protein>
    <recommendedName>
        <fullName evidence="1">PilZ domain-containing protein</fullName>
    </recommendedName>
</protein>
<dbReference type="AlphaFoldDB" id="A0A1C2JGP4"/>
<name>A0A1C2JGP4_ACITH</name>
<reference evidence="2 4" key="1">
    <citation type="journal article" date="2016" name="Int. J. Mol. Sci.">
        <title>Comparative genomics of the extreme acidophile Acidithiobacillus thiooxidans reveals intraspecific divergence and niche adaptation.</title>
        <authorList>
            <person name="Zhang X."/>
            <person name="Feng X."/>
            <person name="Tao J."/>
            <person name="Ma L."/>
            <person name="Xiao Y."/>
            <person name="Liang Y."/>
            <person name="Liu X."/>
            <person name="Yin H."/>
        </authorList>
    </citation>
    <scope>NUCLEOTIDE SEQUENCE [LARGE SCALE GENOMIC DNA]</scope>
    <source>
        <strain evidence="2 4">A02</strain>
        <strain evidence="3">DXS-W</strain>
    </source>
</reference>
<organism evidence="2 4">
    <name type="scientific">Acidithiobacillus thiooxidans</name>
    <name type="common">Thiobacillus thiooxidans</name>
    <dbReference type="NCBI Taxonomy" id="930"/>
    <lineage>
        <taxon>Bacteria</taxon>
        <taxon>Pseudomonadati</taxon>
        <taxon>Pseudomonadota</taxon>
        <taxon>Acidithiobacillia</taxon>
        <taxon>Acidithiobacillales</taxon>
        <taxon>Acidithiobacillaceae</taxon>
        <taxon>Acidithiobacillus</taxon>
    </lineage>
</organism>
<feature type="domain" description="PilZ" evidence="1">
    <location>
        <begin position="124"/>
        <end position="235"/>
    </location>
</feature>
<dbReference type="GO" id="GO:0035438">
    <property type="term" value="F:cyclic-di-GMP binding"/>
    <property type="evidence" value="ECO:0007669"/>
    <property type="project" value="InterPro"/>
</dbReference>
<sequence>MVNGETRLDKLFVDANRLTLKAACDRALQFLVKNQQNMQVLVGQPGTFMGHAALLYDDALHESLILDALTPDAANAYALAGEDLLLWTDDALPLGFQTVVVEQLIWQRFAAIRIQRPEMVFQWQRRSTLRAVVDSSNKTSVLLKRYGARAVEGECVDIGAGGMRIAITAPQDYPVTQGELLAQVQFKFQGQACSVEAKVCHLGPGIYTQGGVQQLGLAFIHLPVALEDKIIQYTLRYDRECLRRASR</sequence>
<dbReference type="GeneID" id="60695576"/>
<evidence type="ECO:0000313" key="2">
    <source>
        <dbReference type="EMBL" id="OCX75991.1"/>
    </source>
</evidence>
<dbReference type="EMBL" id="LWSA01000031">
    <property type="protein sequence ID" value="OCX75991.1"/>
    <property type="molecule type" value="Genomic_DNA"/>
</dbReference>
<dbReference type="OrthoDB" id="5296475at2"/>
<evidence type="ECO:0000313" key="3">
    <source>
        <dbReference type="EMBL" id="OCX76394.1"/>
    </source>
</evidence>
<dbReference type="Proteomes" id="UP000094893">
    <property type="component" value="Unassembled WGS sequence"/>
</dbReference>
<proteinExistence type="predicted"/>
<dbReference type="InterPro" id="IPR009875">
    <property type="entry name" value="PilZ_domain"/>
</dbReference>
<evidence type="ECO:0000313" key="4">
    <source>
        <dbReference type="Proteomes" id="UP000094893"/>
    </source>
</evidence>
<comment type="caution">
    <text evidence="2">The sequence shown here is derived from an EMBL/GenBank/DDBJ whole genome shotgun (WGS) entry which is preliminary data.</text>
</comment>
<accession>A0A1C2JGP4</accession>
<evidence type="ECO:0000313" key="5">
    <source>
        <dbReference type="Proteomes" id="UP000095008"/>
    </source>
</evidence>
<evidence type="ECO:0000259" key="1">
    <source>
        <dbReference type="Pfam" id="PF07238"/>
    </source>
</evidence>
<dbReference type="RefSeq" id="WP_024892674.1">
    <property type="nucleotide sequence ID" value="NZ_DAIAWO010000137.1"/>
</dbReference>
<gene>
    <name evidence="3" type="ORF">A6M23_00760</name>
    <name evidence="2" type="ORF">A6P07_03675</name>
</gene>
<dbReference type="Pfam" id="PF07238">
    <property type="entry name" value="PilZ"/>
    <property type="match status" value="1"/>
</dbReference>
<dbReference type="STRING" id="930.GCA_002079865_03268"/>